<dbReference type="AlphaFoldDB" id="A0A2P2R133"/>
<proteinExistence type="predicted"/>
<protein>
    <submittedName>
        <fullName evidence="1">Uncharacterized protein</fullName>
    </submittedName>
</protein>
<sequence>MLIRLKHLTNAPLTWQVYIYRMQKRNILAV</sequence>
<reference evidence="1" key="1">
    <citation type="submission" date="2018-02" db="EMBL/GenBank/DDBJ databases">
        <title>Rhizophora mucronata_Transcriptome.</title>
        <authorList>
            <person name="Meera S.P."/>
            <person name="Sreeshan A."/>
            <person name="Augustine A."/>
        </authorList>
    </citation>
    <scope>NUCLEOTIDE SEQUENCE</scope>
    <source>
        <tissue evidence="1">Leaf</tissue>
    </source>
</reference>
<dbReference type="EMBL" id="GGEC01092472">
    <property type="protein sequence ID" value="MBX72956.1"/>
    <property type="molecule type" value="Transcribed_RNA"/>
</dbReference>
<evidence type="ECO:0000313" key="1">
    <source>
        <dbReference type="EMBL" id="MBX72956.1"/>
    </source>
</evidence>
<accession>A0A2P2R133</accession>
<name>A0A2P2R133_RHIMU</name>
<organism evidence="1">
    <name type="scientific">Rhizophora mucronata</name>
    <name type="common">Asiatic mangrove</name>
    <dbReference type="NCBI Taxonomy" id="61149"/>
    <lineage>
        <taxon>Eukaryota</taxon>
        <taxon>Viridiplantae</taxon>
        <taxon>Streptophyta</taxon>
        <taxon>Embryophyta</taxon>
        <taxon>Tracheophyta</taxon>
        <taxon>Spermatophyta</taxon>
        <taxon>Magnoliopsida</taxon>
        <taxon>eudicotyledons</taxon>
        <taxon>Gunneridae</taxon>
        <taxon>Pentapetalae</taxon>
        <taxon>rosids</taxon>
        <taxon>fabids</taxon>
        <taxon>Malpighiales</taxon>
        <taxon>Rhizophoraceae</taxon>
        <taxon>Rhizophora</taxon>
    </lineage>
</organism>